<keyword evidence="2 3" id="KW-0560">Oxidoreductase</keyword>
<gene>
    <name evidence="3" type="ORF">AREALGSMS7_01142</name>
</gene>
<evidence type="ECO:0000313" key="4">
    <source>
        <dbReference type="Proteomes" id="UP000204551"/>
    </source>
</evidence>
<dbReference type="SUPFAM" id="SSF51735">
    <property type="entry name" value="NAD(P)-binding Rossmann-fold domains"/>
    <property type="match status" value="1"/>
</dbReference>
<dbReference type="PANTHER" id="PTHR42760:SF133">
    <property type="entry name" value="3-OXOACYL-[ACYL-CARRIER-PROTEIN] REDUCTASE"/>
    <property type="match status" value="1"/>
</dbReference>
<dbReference type="PRINTS" id="PR00081">
    <property type="entry name" value="GDHRDH"/>
</dbReference>
<evidence type="ECO:0000313" key="3">
    <source>
        <dbReference type="EMBL" id="ASO04617.1"/>
    </source>
</evidence>
<comment type="similarity">
    <text evidence="1">Belongs to the short-chain dehydrogenases/reductases (SDR) family.</text>
</comment>
<dbReference type="EMBL" id="CP022515">
    <property type="protein sequence ID" value="ASO04617.1"/>
    <property type="molecule type" value="Genomic_DNA"/>
</dbReference>
<dbReference type="PANTHER" id="PTHR42760">
    <property type="entry name" value="SHORT-CHAIN DEHYDROGENASES/REDUCTASES FAMILY MEMBER"/>
    <property type="match status" value="1"/>
</dbReference>
<evidence type="ECO:0000256" key="2">
    <source>
        <dbReference type="ARBA" id="ARBA00023002"/>
    </source>
</evidence>
<evidence type="ECO:0000256" key="1">
    <source>
        <dbReference type="ARBA" id="ARBA00006484"/>
    </source>
</evidence>
<dbReference type="InterPro" id="IPR002347">
    <property type="entry name" value="SDR_fam"/>
</dbReference>
<dbReference type="GO" id="GO:0004316">
    <property type="term" value="F:3-oxoacyl-[acyl-carrier-protein] reductase (NADPH) activity"/>
    <property type="evidence" value="ECO:0007669"/>
    <property type="project" value="UniProtKB-EC"/>
</dbReference>
<protein>
    <submittedName>
        <fullName evidence="3">3-oxoacyl-[acyl-carrier-protein] reductase FabG</fullName>
        <ecNumber evidence="3">1.1.1.100</ecNumber>
    </submittedName>
</protein>
<dbReference type="EC" id="1.1.1.100" evidence="3"/>
<proteinExistence type="inferred from homology"/>
<dbReference type="Proteomes" id="UP000204551">
    <property type="component" value="Chromosome"/>
</dbReference>
<dbReference type="KEGG" id="aalg:AREALGSMS7_01142"/>
<dbReference type="AlphaFoldDB" id="A0A221UTH3"/>
<organism evidence="3 4">
    <name type="scientific">Arenibacter algicola</name>
    <dbReference type="NCBI Taxonomy" id="616991"/>
    <lineage>
        <taxon>Bacteria</taxon>
        <taxon>Pseudomonadati</taxon>
        <taxon>Bacteroidota</taxon>
        <taxon>Flavobacteriia</taxon>
        <taxon>Flavobacteriales</taxon>
        <taxon>Flavobacteriaceae</taxon>
        <taxon>Arenibacter</taxon>
    </lineage>
</organism>
<dbReference type="Gene3D" id="3.40.50.720">
    <property type="entry name" value="NAD(P)-binding Rossmann-like Domain"/>
    <property type="match status" value="1"/>
</dbReference>
<dbReference type="InterPro" id="IPR036291">
    <property type="entry name" value="NAD(P)-bd_dom_sf"/>
</dbReference>
<reference evidence="3 4" key="1">
    <citation type="submission" date="2017-07" db="EMBL/GenBank/DDBJ databases">
        <title>Genome Sequence of Arenibacter algicola Strain SMS7 Isolated from a culture of the Diatom Skeletonema marinoi.</title>
        <authorList>
            <person name="Topel M."/>
            <person name="Pinder M.I.M."/>
            <person name="Johansson O.N."/>
            <person name="Kourtchenko O."/>
            <person name="Godhe A."/>
            <person name="Clarke A.K."/>
        </authorList>
    </citation>
    <scope>NUCLEOTIDE SEQUENCE [LARGE SCALE GENOMIC DNA]</scope>
    <source>
        <strain evidence="3 4">SMS7</strain>
    </source>
</reference>
<sequence length="258" mass="27675">MNVKDLLNLKGKVILVSGGAGSYGKSIVEGLGEAGGTVIIASRDLKNAEAVAQAFRDKGLDVHALQVDQGVHESVLLLKKEILESFGKLDVFVNNAVARPMKGYDDPIENFAESMRINATGMMDILREMCHIMGNNGGGSVINISSMMGMKGPDLSNYEETDMGTPPPDYFFHNGGLINLTRYLTKVLAPKNIRVNCVSPGGLFNNQPARFLENYNKKVPAGRLANNDDIKGLMVLLASDAGAYINGENILMDGGLNA</sequence>
<dbReference type="PRINTS" id="PR00080">
    <property type="entry name" value="SDRFAMILY"/>
</dbReference>
<accession>A0A221UTH3</accession>
<dbReference type="RefSeq" id="WP_093977576.1">
    <property type="nucleotide sequence ID" value="NZ_CP022515.1"/>
</dbReference>
<dbReference type="Pfam" id="PF13561">
    <property type="entry name" value="adh_short_C2"/>
    <property type="match status" value="1"/>
</dbReference>
<name>A0A221UTH3_9FLAO</name>